<evidence type="ECO:0000256" key="5">
    <source>
        <dbReference type="SAM" id="MobiDB-lite"/>
    </source>
</evidence>
<gene>
    <name evidence="8" type="ORF">Atai01_57940</name>
</gene>
<evidence type="ECO:0000313" key="8">
    <source>
        <dbReference type="EMBL" id="GLY69175.1"/>
    </source>
</evidence>
<dbReference type="Proteomes" id="UP001165136">
    <property type="component" value="Unassembled WGS sequence"/>
</dbReference>
<feature type="region of interest" description="Disordered" evidence="5">
    <location>
        <begin position="1"/>
        <end position="20"/>
    </location>
</feature>
<dbReference type="RefSeq" id="WP_285488850.1">
    <property type="nucleotide sequence ID" value="NZ_BSTI01000015.1"/>
</dbReference>
<dbReference type="Pfam" id="PF06271">
    <property type="entry name" value="RDD"/>
    <property type="match status" value="1"/>
</dbReference>
<name>A0A9W6R832_9PSEU</name>
<keyword evidence="3 6" id="KW-1133">Transmembrane helix</keyword>
<feature type="compositionally biased region" description="Pro residues" evidence="5">
    <location>
        <begin position="1"/>
        <end position="10"/>
    </location>
</feature>
<reference evidence="8" key="1">
    <citation type="submission" date="2023-03" db="EMBL/GenBank/DDBJ databases">
        <title>Amycolatopsis taiwanensis NBRC 103393.</title>
        <authorList>
            <person name="Ichikawa N."/>
            <person name="Sato H."/>
            <person name="Tonouchi N."/>
        </authorList>
    </citation>
    <scope>NUCLEOTIDE SEQUENCE</scope>
    <source>
        <strain evidence="8">NBRC 103393</strain>
    </source>
</reference>
<dbReference type="GO" id="GO:0016020">
    <property type="term" value="C:membrane"/>
    <property type="evidence" value="ECO:0007669"/>
    <property type="project" value="UniProtKB-SubCell"/>
</dbReference>
<keyword evidence="9" id="KW-1185">Reference proteome</keyword>
<organism evidence="8 9">
    <name type="scientific">Amycolatopsis taiwanensis</name>
    <dbReference type="NCBI Taxonomy" id="342230"/>
    <lineage>
        <taxon>Bacteria</taxon>
        <taxon>Bacillati</taxon>
        <taxon>Actinomycetota</taxon>
        <taxon>Actinomycetes</taxon>
        <taxon>Pseudonocardiales</taxon>
        <taxon>Pseudonocardiaceae</taxon>
        <taxon>Amycolatopsis</taxon>
    </lineage>
</organism>
<feature type="region of interest" description="Disordered" evidence="5">
    <location>
        <begin position="41"/>
        <end position="61"/>
    </location>
</feature>
<keyword evidence="4 6" id="KW-0472">Membrane</keyword>
<dbReference type="AlphaFoldDB" id="A0A9W6R832"/>
<evidence type="ECO:0000256" key="4">
    <source>
        <dbReference type="ARBA" id="ARBA00023136"/>
    </source>
</evidence>
<dbReference type="InterPro" id="IPR010432">
    <property type="entry name" value="RDD"/>
</dbReference>
<keyword evidence="2 6" id="KW-0812">Transmembrane</keyword>
<evidence type="ECO:0000256" key="6">
    <source>
        <dbReference type="SAM" id="Phobius"/>
    </source>
</evidence>
<protein>
    <recommendedName>
        <fullName evidence="7">RDD domain-containing protein</fullName>
    </recommendedName>
</protein>
<evidence type="ECO:0000256" key="1">
    <source>
        <dbReference type="ARBA" id="ARBA00004141"/>
    </source>
</evidence>
<accession>A0A9W6R832</accession>
<feature type="transmembrane region" description="Helical" evidence="6">
    <location>
        <begin position="150"/>
        <end position="170"/>
    </location>
</feature>
<evidence type="ECO:0000256" key="3">
    <source>
        <dbReference type="ARBA" id="ARBA00022989"/>
    </source>
</evidence>
<feature type="transmembrane region" description="Helical" evidence="6">
    <location>
        <begin position="71"/>
        <end position="95"/>
    </location>
</feature>
<comment type="caution">
    <text evidence="8">The sequence shown here is derived from an EMBL/GenBank/DDBJ whole genome shotgun (WGS) entry which is preliminary data.</text>
</comment>
<feature type="transmembrane region" description="Helical" evidence="6">
    <location>
        <begin position="101"/>
        <end position="123"/>
    </location>
</feature>
<comment type="subcellular location">
    <subcellularLocation>
        <location evidence="1">Membrane</location>
        <topology evidence="1">Multi-pass membrane protein</topology>
    </subcellularLocation>
</comment>
<evidence type="ECO:0000259" key="7">
    <source>
        <dbReference type="Pfam" id="PF06271"/>
    </source>
</evidence>
<evidence type="ECO:0000256" key="2">
    <source>
        <dbReference type="ARBA" id="ARBA00022692"/>
    </source>
</evidence>
<evidence type="ECO:0000313" key="9">
    <source>
        <dbReference type="Proteomes" id="UP001165136"/>
    </source>
</evidence>
<feature type="domain" description="RDD" evidence="7">
    <location>
        <begin position="75"/>
        <end position="165"/>
    </location>
</feature>
<sequence>MTIPPPPGHPHQPVTEVASRERVKTRFDVESVRRRDVRRLRQYGPPPGVSFPAKHGRASDPRYPSPSSFRFGVGFAIDLLLHLAAAVGTLGALAGLPNVPFWYPLLGGVGAYVALSIINRIFVQWAFQATVGKALVGLCMIRDDTGGRPTLWSLTKLWLFGLFGTIVNVLTSW</sequence>
<dbReference type="EMBL" id="BSTI01000015">
    <property type="protein sequence ID" value="GLY69175.1"/>
    <property type="molecule type" value="Genomic_DNA"/>
</dbReference>
<proteinExistence type="predicted"/>